<dbReference type="Pfam" id="PF05448">
    <property type="entry name" value="AXE1"/>
    <property type="match status" value="1"/>
</dbReference>
<dbReference type="InterPro" id="IPR029058">
    <property type="entry name" value="AB_hydrolase_fold"/>
</dbReference>
<evidence type="ECO:0000256" key="2">
    <source>
        <dbReference type="PIRSR" id="PIRSR639069-2"/>
    </source>
</evidence>
<dbReference type="PANTHER" id="PTHR40111">
    <property type="entry name" value="CEPHALOSPORIN-C DEACETYLASE"/>
    <property type="match status" value="1"/>
</dbReference>
<sequence length="338" mass="36353">MALFDLPLDQLRDYRPDVAEPEDFDAFWELTLAEARGHDLALEVVPVDTPLTVVEAFDVTFAGFGGHPVKGWLTRPAGVEEDLPVVVEYLGYGGGRGLPHERLTWAAAGYAHLVMDTRGQGSSWGAGGATQDPGGSGPAARGVMTRGVEDPAEHYYRRLYTDAVRAVDAARQLPGVDPARVAIAGISQGGGVTLAVSGLVPDLVAVMPDVPFLCHVRRAVEITDALPYGEITQYLSVHRHAVEAVFRTWSYLDAVNFARRATAPALFSVALMDQTCPPSTVYAAYNHYGTAPTTAQGPGAAVPGTRPATEILTYPFNQHEGGQAHQVEAQLRWLRERV</sequence>
<dbReference type="Proteomes" id="UP000664209">
    <property type="component" value="Unassembled WGS sequence"/>
</dbReference>
<keyword evidence="6" id="KW-1185">Reference proteome</keyword>
<feature type="active site" description="Charge relay system" evidence="1">
    <location>
        <position position="273"/>
    </location>
</feature>
<accession>A0A939LRY1</accession>
<protein>
    <submittedName>
        <fullName evidence="5">Acetylxylan esterase</fullName>
    </submittedName>
</protein>
<feature type="region of interest" description="Disordered" evidence="3">
    <location>
        <begin position="121"/>
        <end position="141"/>
    </location>
</feature>
<dbReference type="InterPro" id="IPR008391">
    <property type="entry name" value="AXE1_dom"/>
</dbReference>
<feature type="active site" description="Charge relay system" evidence="1">
    <location>
        <position position="319"/>
    </location>
</feature>
<organism evidence="5 6">
    <name type="scientific">Actinotalea soli</name>
    <dbReference type="NCBI Taxonomy" id="2819234"/>
    <lineage>
        <taxon>Bacteria</taxon>
        <taxon>Bacillati</taxon>
        <taxon>Actinomycetota</taxon>
        <taxon>Actinomycetes</taxon>
        <taxon>Micrococcales</taxon>
        <taxon>Cellulomonadaceae</taxon>
        <taxon>Actinotalea</taxon>
    </lineage>
</organism>
<comment type="caution">
    <text evidence="5">The sequence shown here is derived from an EMBL/GenBank/DDBJ whole genome shotgun (WGS) entry which is preliminary data.</text>
</comment>
<dbReference type="AlphaFoldDB" id="A0A939LRY1"/>
<dbReference type="PANTHER" id="PTHR40111:SF1">
    <property type="entry name" value="CEPHALOSPORIN-C DEACETYLASE"/>
    <property type="match status" value="1"/>
</dbReference>
<name>A0A939LRY1_9CELL</name>
<feature type="active site" description="Nucleophile" evidence="1">
    <location>
        <position position="187"/>
    </location>
</feature>
<evidence type="ECO:0000313" key="5">
    <source>
        <dbReference type="EMBL" id="MBO1751955.1"/>
    </source>
</evidence>
<dbReference type="RefSeq" id="WP_208055594.1">
    <property type="nucleotide sequence ID" value="NZ_JAGEMK010000003.1"/>
</dbReference>
<feature type="domain" description="Acetyl xylan esterase" evidence="4">
    <location>
        <begin position="1"/>
        <end position="335"/>
    </location>
</feature>
<evidence type="ECO:0000313" key="6">
    <source>
        <dbReference type="Proteomes" id="UP000664209"/>
    </source>
</evidence>
<dbReference type="GO" id="GO:0052689">
    <property type="term" value="F:carboxylic ester hydrolase activity"/>
    <property type="evidence" value="ECO:0007669"/>
    <property type="project" value="TreeGrafter"/>
</dbReference>
<feature type="binding site" evidence="2">
    <location>
        <position position="92"/>
    </location>
    <ligand>
        <name>substrate</name>
    </ligand>
</feature>
<proteinExistence type="predicted"/>
<dbReference type="InterPro" id="IPR039069">
    <property type="entry name" value="CE7"/>
</dbReference>
<dbReference type="SUPFAM" id="SSF53474">
    <property type="entry name" value="alpha/beta-Hydrolases"/>
    <property type="match status" value="1"/>
</dbReference>
<reference evidence="5" key="1">
    <citation type="submission" date="2021-03" db="EMBL/GenBank/DDBJ databases">
        <title>Actinotalea soli sp. nov., isolated from soil.</title>
        <authorList>
            <person name="Ping W."/>
            <person name="Zhang J."/>
        </authorList>
    </citation>
    <scope>NUCLEOTIDE SEQUENCE</scope>
    <source>
        <strain evidence="5">BY-33</strain>
    </source>
</reference>
<evidence type="ECO:0000256" key="3">
    <source>
        <dbReference type="SAM" id="MobiDB-lite"/>
    </source>
</evidence>
<gene>
    <name evidence="5" type="ORF">J4G33_09080</name>
</gene>
<evidence type="ECO:0000256" key="1">
    <source>
        <dbReference type="PIRSR" id="PIRSR639069-1"/>
    </source>
</evidence>
<dbReference type="Gene3D" id="3.40.50.1820">
    <property type="entry name" value="alpha/beta hydrolase"/>
    <property type="match status" value="1"/>
</dbReference>
<dbReference type="GO" id="GO:0005976">
    <property type="term" value="P:polysaccharide metabolic process"/>
    <property type="evidence" value="ECO:0007669"/>
    <property type="project" value="TreeGrafter"/>
</dbReference>
<evidence type="ECO:0000259" key="4">
    <source>
        <dbReference type="Pfam" id="PF05448"/>
    </source>
</evidence>
<dbReference type="EMBL" id="JAGEMK010000003">
    <property type="protein sequence ID" value="MBO1751955.1"/>
    <property type="molecule type" value="Genomic_DNA"/>
</dbReference>